<dbReference type="OrthoDB" id="8909021at2"/>
<dbReference type="GO" id="GO:0000287">
    <property type="term" value="F:magnesium ion binding"/>
    <property type="evidence" value="ECO:0007669"/>
    <property type="project" value="UniProtKB-UniRule"/>
</dbReference>
<dbReference type="eggNOG" id="COG2145">
    <property type="taxonomic scope" value="Bacteria"/>
</dbReference>
<comment type="function">
    <text evidence="11">Catalyzes the phosphorylation of the hydroxyl group of 4-methyl-5-beta-hydroxyethylthiazole (THZ).</text>
</comment>
<feature type="binding site" evidence="11">
    <location>
        <position position="116"/>
    </location>
    <ligand>
        <name>ATP</name>
        <dbReference type="ChEBI" id="CHEBI:30616"/>
    </ligand>
</feature>
<dbReference type="CDD" id="cd01170">
    <property type="entry name" value="THZ_kinase"/>
    <property type="match status" value="1"/>
</dbReference>
<keyword evidence="8 11" id="KW-0067">ATP-binding</keyword>
<dbReference type="RefSeq" id="WP_015088700.1">
    <property type="nucleotide sequence ID" value="NC_019566.1"/>
</dbReference>
<protein>
    <recommendedName>
        <fullName evidence="11">Hydroxyethylthiazole kinase</fullName>
        <ecNumber evidence="11">2.7.1.50</ecNumber>
    </recommendedName>
    <alternativeName>
        <fullName evidence="11">4-methyl-5-beta-hydroxyethylthiazole kinase</fullName>
        <shortName evidence="11">TH kinase</shortName>
        <shortName evidence="11">Thz kinase</shortName>
    </alternativeName>
</protein>
<dbReference type="Proteomes" id="UP000010077">
    <property type="component" value="Chromosome"/>
</dbReference>
<dbReference type="GO" id="GO:0009229">
    <property type="term" value="P:thiamine diphosphate biosynthetic process"/>
    <property type="evidence" value="ECO:0007669"/>
    <property type="project" value="UniProtKB-UniRule"/>
</dbReference>
<comment type="catalytic activity">
    <reaction evidence="1 11">
        <text>5-(2-hydroxyethyl)-4-methylthiazole + ATP = 4-methyl-5-(2-phosphooxyethyl)-thiazole + ADP + H(+)</text>
        <dbReference type="Rhea" id="RHEA:24212"/>
        <dbReference type="ChEBI" id="CHEBI:15378"/>
        <dbReference type="ChEBI" id="CHEBI:17957"/>
        <dbReference type="ChEBI" id="CHEBI:30616"/>
        <dbReference type="ChEBI" id="CHEBI:58296"/>
        <dbReference type="ChEBI" id="CHEBI:456216"/>
        <dbReference type="EC" id="2.7.1.50"/>
    </reaction>
</comment>
<feature type="binding site" evidence="11">
    <location>
        <position position="190"/>
    </location>
    <ligand>
        <name>substrate</name>
    </ligand>
</feature>
<evidence type="ECO:0000256" key="5">
    <source>
        <dbReference type="ARBA" id="ARBA00022723"/>
    </source>
</evidence>
<feature type="binding site" evidence="11">
    <location>
        <position position="163"/>
    </location>
    <ligand>
        <name>ATP</name>
        <dbReference type="ChEBI" id="CHEBI:30616"/>
    </ligand>
</feature>
<evidence type="ECO:0000256" key="4">
    <source>
        <dbReference type="ARBA" id="ARBA00022679"/>
    </source>
</evidence>
<evidence type="ECO:0000256" key="7">
    <source>
        <dbReference type="ARBA" id="ARBA00022777"/>
    </source>
</evidence>
<dbReference type="EMBL" id="CP003539">
    <property type="protein sequence ID" value="AFX99202.1"/>
    <property type="molecule type" value="Genomic_DNA"/>
</dbReference>
<dbReference type="GO" id="GO:0005524">
    <property type="term" value="F:ATP binding"/>
    <property type="evidence" value="ECO:0007669"/>
    <property type="project" value="UniProtKB-UniRule"/>
</dbReference>
<proteinExistence type="inferred from homology"/>
<dbReference type="Gene3D" id="3.40.1190.20">
    <property type="match status" value="1"/>
</dbReference>
<evidence type="ECO:0000256" key="11">
    <source>
        <dbReference type="HAMAP-Rule" id="MF_00228"/>
    </source>
</evidence>
<evidence type="ECO:0000313" key="13">
    <source>
        <dbReference type="Proteomes" id="UP000010077"/>
    </source>
</evidence>
<dbReference type="PRINTS" id="PR01099">
    <property type="entry name" value="HYETHTZKNASE"/>
</dbReference>
<dbReference type="GO" id="GO:0009228">
    <property type="term" value="P:thiamine biosynthetic process"/>
    <property type="evidence" value="ECO:0007669"/>
    <property type="project" value="UniProtKB-KW"/>
</dbReference>
<evidence type="ECO:0000256" key="6">
    <source>
        <dbReference type="ARBA" id="ARBA00022741"/>
    </source>
</evidence>
<evidence type="ECO:0000256" key="1">
    <source>
        <dbReference type="ARBA" id="ARBA00001771"/>
    </source>
</evidence>
<keyword evidence="5 11" id="KW-0479">Metal-binding</keyword>
<keyword evidence="13" id="KW-1185">Reference proteome</keyword>
<dbReference type="Pfam" id="PF02110">
    <property type="entry name" value="HK"/>
    <property type="match status" value="1"/>
</dbReference>
<feature type="binding site" evidence="11">
    <location>
        <position position="41"/>
    </location>
    <ligand>
        <name>substrate</name>
    </ligand>
</feature>
<gene>
    <name evidence="11 12" type="primary">thiM</name>
    <name evidence="12" type="ORF">A1OE_1023</name>
</gene>
<keyword evidence="4 11" id="KW-0808">Transferase</keyword>
<evidence type="ECO:0000256" key="3">
    <source>
        <dbReference type="ARBA" id="ARBA00004868"/>
    </source>
</evidence>
<evidence type="ECO:0000313" key="12">
    <source>
        <dbReference type="EMBL" id="AFX99202.1"/>
    </source>
</evidence>
<dbReference type="SUPFAM" id="SSF53613">
    <property type="entry name" value="Ribokinase-like"/>
    <property type="match status" value="1"/>
</dbReference>
<reference evidence="12 13" key="1">
    <citation type="journal article" date="2012" name="Proc. Natl. Acad. Sci. U.S.A.">
        <title>Genome streamlining and chemical defense in a coral reef symbiosis.</title>
        <authorList>
            <person name="Kwan J.C."/>
            <person name="Donia M.S."/>
            <person name="Han A.W."/>
            <person name="Hirose E."/>
            <person name="Haygood M.G."/>
            <person name="Schmidt E.W."/>
        </authorList>
    </citation>
    <scope>NUCLEOTIDE SEQUENCE [LARGE SCALE GENOMIC DNA]</scope>
    <source>
        <strain evidence="12 13">L2</strain>
    </source>
</reference>
<dbReference type="NCBIfam" id="NF006830">
    <property type="entry name" value="PRK09355.1"/>
    <property type="match status" value="1"/>
</dbReference>
<keyword evidence="7 11" id="KW-0418">Kinase</keyword>
<evidence type="ECO:0000256" key="9">
    <source>
        <dbReference type="ARBA" id="ARBA00022842"/>
    </source>
</evidence>
<keyword evidence="10 11" id="KW-0784">Thiamine biosynthesis</keyword>
<dbReference type="InterPro" id="IPR000417">
    <property type="entry name" value="Hyethyz_kinase"/>
</dbReference>
<dbReference type="GO" id="GO:0004417">
    <property type="term" value="F:hydroxyethylthiazole kinase activity"/>
    <property type="evidence" value="ECO:0007669"/>
    <property type="project" value="UniProtKB-UniRule"/>
</dbReference>
<comment type="pathway">
    <text evidence="3 11">Cofactor biosynthesis; thiamine diphosphate biosynthesis; 4-methyl-5-(2-phosphoethyl)-thiazole from 5-(2-hydroxyethyl)-4-methylthiazole: step 1/1.</text>
</comment>
<dbReference type="InterPro" id="IPR029056">
    <property type="entry name" value="Ribokinase-like"/>
</dbReference>
<keyword evidence="9 11" id="KW-0460">Magnesium</keyword>
<dbReference type="HOGENOM" id="CLU_019943_0_1_5"/>
<name>K7YNS8_9PROT</name>
<evidence type="ECO:0000256" key="10">
    <source>
        <dbReference type="ARBA" id="ARBA00022977"/>
    </source>
</evidence>
<comment type="cofactor">
    <cofactor evidence="2 11">
        <name>Mg(2+)</name>
        <dbReference type="ChEBI" id="CHEBI:18420"/>
    </cofactor>
</comment>
<dbReference type="EC" id="2.7.1.50" evidence="11"/>
<dbReference type="KEGG" id="thal:A1OE_1023"/>
<dbReference type="PATRIC" id="fig|1193729.4.peg.556"/>
<dbReference type="PIRSF" id="PIRSF000513">
    <property type="entry name" value="Thz_kinase"/>
    <property type="match status" value="1"/>
</dbReference>
<comment type="similarity">
    <text evidence="11">Belongs to the Thz kinase family.</text>
</comment>
<organism evidence="12 13">
    <name type="scientific">Candidatus Endolissoclinum faulkneri L2</name>
    <dbReference type="NCBI Taxonomy" id="1193729"/>
    <lineage>
        <taxon>Bacteria</taxon>
        <taxon>Pseudomonadati</taxon>
        <taxon>Pseudomonadota</taxon>
        <taxon>Alphaproteobacteria</taxon>
        <taxon>Rhodospirillales</taxon>
        <taxon>Rhodospirillaceae</taxon>
        <taxon>Candidatus Endolissoclinum</taxon>
    </lineage>
</organism>
<dbReference type="UniPathway" id="UPA00060">
    <property type="reaction ID" value="UER00139"/>
</dbReference>
<dbReference type="STRING" id="1193729.A1OE_1023"/>
<evidence type="ECO:0000256" key="2">
    <source>
        <dbReference type="ARBA" id="ARBA00001946"/>
    </source>
</evidence>
<accession>K7YNS8</accession>
<dbReference type="AlphaFoldDB" id="K7YNS8"/>
<sequence length="261" mass="27611">MMASYIEFLRNRAPLVQNITNFVAMNMVANAQIAVGASPAMVHALEEAAEFTKIADALTINIGTVDAYWENSMIAAASMASTINKPWVLDPLALGATKFRHRLASRLLAIKPTVLRGNASEIIALNGIWKPRGKGVDSSDTVADAENAARNLARFISGIVAISGEVDFVTNGERSVRVFGGSQIMSKVTAIGCALTGVIGAFLVEQEPFGATIAAHASFSYAGNIAAQNSLGPGTFNSAMIDALYAIKSFEIDDEVKIEDV</sequence>
<keyword evidence="6 11" id="KW-0547">Nucleotide-binding</keyword>
<dbReference type="HAMAP" id="MF_00228">
    <property type="entry name" value="Thz_kinase"/>
    <property type="match status" value="1"/>
</dbReference>
<evidence type="ECO:0000256" key="8">
    <source>
        <dbReference type="ARBA" id="ARBA00022840"/>
    </source>
</evidence>